<dbReference type="PROSITE" id="PS50943">
    <property type="entry name" value="HTH_CROC1"/>
    <property type="match status" value="1"/>
</dbReference>
<dbReference type="CDD" id="cd00093">
    <property type="entry name" value="HTH_XRE"/>
    <property type="match status" value="1"/>
</dbReference>
<evidence type="ECO:0000313" key="2">
    <source>
        <dbReference type="EMBL" id="DAF42653.1"/>
    </source>
</evidence>
<reference evidence="2" key="1">
    <citation type="journal article" date="2021" name="Proc. Natl. Acad. Sci. U.S.A.">
        <title>A Catalog of Tens of Thousands of Viruses from Human Metagenomes Reveals Hidden Associations with Chronic Diseases.</title>
        <authorList>
            <person name="Tisza M.J."/>
            <person name="Buck C.B."/>
        </authorList>
    </citation>
    <scope>NUCLEOTIDE SEQUENCE</scope>
    <source>
        <strain evidence="2">CtHip2</strain>
    </source>
</reference>
<dbReference type="EMBL" id="BK032497">
    <property type="protein sequence ID" value="DAF42653.1"/>
    <property type="molecule type" value="Genomic_DNA"/>
</dbReference>
<feature type="domain" description="HTH cro/C1-type" evidence="1">
    <location>
        <begin position="15"/>
        <end position="52"/>
    </location>
</feature>
<proteinExistence type="predicted"/>
<name>A0A8S5RV70_9CAUD</name>
<accession>A0A8S5RV70</accession>
<evidence type="ECO:0000259" key="1">
    <source>
        <dbReference type="PROSITE" id="PS50943"/>
    </source>
</evidence>
<protein>
    <submittedName>
        <fullName evidence="2">LAC REPRESSOR HEADPIECE/DNA Complex, HALF-OPERATOR, LAC OPERATOR, LAC</fullName>
    </submittedName>
</protein>
<dbReference type="InterPro" id="IPR001387">
    <property type="entry name" value="Cro/C1-type_HTH"/>
</dbReference>
<sequence length="218" mass="25337">MKMKINVKAVKDTFNKYSLNELAEVLGIHRSTISYYRSGRDFTKNLTLKQLSILTSMSNIEDEETIEIDSDMVKLFHINFKNHSDFYRSRNLTGYQVTAKEYKLLVEASNLSIEDFTLPMYHEVIKAAEFYQFILSLDQDKILENLVHLASLTGKTYGDLAEEYNKSKNYLPGIMTRHNQGRYITTITPKTMELLSKMLGFSDVEDFKHELFKQEDVA</sequence>
<organism evidence="2">
    <name type="scientific">Siphoviridae sp. ctHip2</name>
    <dbReference type="NCBI Taxonomy" id="2827830"/>
    <lineage>
        <taxon>Viruses</taxon>
        <taxon>Duplodnaviria</taxon>
        <taxon>Heunggongvirae</taxon>
        <taxon>Uroviricota</taxon>
        <taxon>Caudoviricetes</taxon>
    </lineage>
</organism>